<evidence type="ECO:0000313" key="1">
    <source>
        <dbReference type="EMBL" id="AYF29440.1"/>
    </source>
</evidence>
<organism evidence="1 2">
    <name type="scientific">Micromonospora tulbaghiae</name>
    <dbReference type="NCBI Taxonomy" id="479978"/>
    <lineage>
        <taxon>Bacteria</taxon>
        <taxon>Bacillati</taxon>
        <taxon>Actinomycetota</taxon>
        <taxon>Actinomycetes</taxon>
        <taxon>Micromonosporales</taxon>
        <taxon>Micromonosporaceae</taxon>
        <taxon>Micromonospora</taxon>
    </lineage>
</organism>
<name>A0A386WPX9_9ACTN</name>
<dbReference type="EMBL" id="CP024087">
    <property type="protein sequence ID" value="AYF29440.1"/>
    <property type="molecule type" value="Genomic_DNA"/>
</dbReference>
<dbReference type="KEGG" id="mtua:CSH63_18615"/>
<dbReference type="Proteomes" id="UP000267804">
    <property type="component" value="Chromosome"/>
</dbReference>
<sequence length="99" mass="10821">MQVIHQPRVAWDAARVIGGAIHDEHLFGWLRGELGALMGPATAVALDETRERVRWAGDARLPAETGVWRVRLEDSLRQHPDLAVGLAGVVSTARGQRPV</sequence>
<dbReference type="RefSeq" id="WP_120571391.1">
    <property type="nucleotide sequence ID" value="NZ_CP024087.1"/>
</dbReference>
<reference evidence="1 2" key="1">
    <citation type="submission" date="2017-10" db="EMBL/GenBank/DDBJ databases">
        <title>Integration of genomic and chemical information greatly accelerates assignment of the full stereostructure of myelolactone, a potent inhibitor of myeloma from a marine-derived Micromonospora.</title>
        <authorList>
            <person name="Kim M.C."/>
            <person name="Machado H."/>
            <person name="Jensen P.R."/>
            <person name="Fenical W."/>
        </authorList>
    </citation>
    <scope>NUCLEOTIDE SEQUENCE [LARGE SCALE GENOMIC DNA]</scope>
    <source>
        <strain evidence="1 2">CNY-010</strain>
    </source>
</reference>
<evidence type="ECO:0000313" key="2">
    <source>
        <dbReference type="Proteomes" id="UP000267804"/>
    </source>
</evidence>
<accession>A0A386WPX9</accession>
<gene>
    <name evidence="1" type="ORF">CSH63_18615</name>
</gene>
<dbReference type="AlphaFoldDB" id="A0A386WPX9"/>
<proteinExistence type="predicted"/>
<protein>
    <submittedName>
        <fullName evidence="1">Uncharacterized protein</fullName>
    </submittedName>
</protein>